<comment type="caution">
    <text evidence="2">The sequence shown here is derived from an EMBL/GenBank/DDBJ whole genome shotgun (WGS) entry which is preliminary data.</text>
</comment>
<gene>
    <name evidence="3" type="ORF">OKA104_LOCUS904</name>
    <name evidence="2" type="ORF">VCS650_LOCUS22216</name>
</gene>
<feature type="compositionally biased region" description="Low complexity" evidence="1">
    <location>
        <begin position="89"/>
        <end position="100"/>
    </location>
</feature>
<dbReference type="AlphaFoldDB" id="A0A814S0W1"/>
<accession>A0A814S0W1</accession>
<dbReference type="Proteomes" id="UP000663881">
    <property type="component" value="Unassembled WGS sequence"/>
</dbReference>
<feature type="region of interest" description="Disordered" evidence="1">
    <location>
        <begin position="297"/>
        <end position="320"/>
    </location>
</feature>
<feature type="region of interest" description="Disordered" evidence="1">
    <location>
        <begin position="24"/>
        <end position="57"/>
    </location>
</feature>
<dbReference type="EMBL" id="CAJOAY010000020">
    <property type="protein sequence ID" value="CAF3490705.1"/>
    <property type="molecule type" value="Genomic_DNA"/>
</dbReference>
<sequence length="357" mass="40001">MEPPIMNYSGGPGMYPPTILPSMPPSMLPPPMPYPNQGPMSVGPSYYEPPYSSRPRRRPTIRVCRRPRRSRRCRPTIRVIESRSSSCSSLSSYTTVSSCSPRRHRSRSCSRRCGGSRPQQQQQQQPIILLPMPCQQQAQVAAAPAPVQLPVQNQIQQQPQQIILPPIRIQQQGQYDQLQQQQIQLPQMAISQGGGQFQQQPFTLPPIQLAASNFVQSTNSSPMMVSSGQPMIQPSLSLPQIATIAQQPQQLQQLQQMQGGGTIQYIQAVPQSTSSQLQYVSAEPRSTIAPQRVLVNSTNKKDSSSIKQIPRSNSTRDIPQNDLKFGRRPFDWYGSERKKNIVNENLQVGRRRSVINN</sequence>
<dbReference type="EMBL" id="CAJNON010000248">
    <property type="protein sequence ID" value="CAF1140034.1"/>
    <property type="molecule type" value="Genomic_DNA"/>
</dbReference>
<evidence type="ECO:0000256" key="1">
    <source>
        <dbReference type="SAM" id="MobiDB-lite"/>
    </source>
</evidence>
<dbReference type="OrthoDB" id="10069887at2759"/>
<feature type="compositionally biased region" description="Low complexity" evidence="1">
    <location>
        <begin position="111"/>
        <end position="123"/>
    </location>
</feature>
<reference evidence="2" key="1">
    <citation type="submission" date="2021-02" db="EMBL/GenBank/DDBJ databases">
        <authorList>
            <person name="Nowell W R."/>
        </authorList>
    </citation>
    <scope>NUCLEOTIDE SEQUENCE</scope>
</reference>
<protein>
    <submittedName>
        <fullName evidence="2">Uncharacterized protein</fullName>
    </submittedName>
</protein>
<proteinExistence type="predicted"/>
<name>A0A814S0W1_9BILA</name>
<evidence type="ECO:0000313" key="2">
    <source>
        <dbReference type="EMBL" id="CAF1140034.1"/>
    </source>
</evidence>
<evidence type="ECO:0000313" key="4">
    <source>
        <dbReference type="Proteomes" id="UP000663891"/>
    </source>
</evidence>
<feature type="compositionally biased region" description="Pro residues" evidence="1">
    <location>
        <begin position="24"/>
        <end position="36"/>
    </location>
</feature>
<feature type="compositionally biased region" description="Basic residues" evidence="1">
    <location>
        <begin position="101"/>
        <end position="110"/>
    </location>
</feature>
<feature type="region of interest" description="Disordered" evidence="1">
    <location>
        <begin position="89"/>
        <end position="123"/>
    </location>
</feature>
<organism evidence="2 4">
    <name type="scientific">Adineta steineri</name>
    <dbReference type="NCBI Taxonomy" id="433720"/>
    <lineage>
        <taxon>Eukaryota</taxon>
        <taxon>Metazoa</taxon>
        <taxon>Spiralia</taxon>
        <taxon>Gnathifera</taxon>
        <taxon>Rotifera</taxon>
        <taxon>Eurotatoria</taxon>
        <taxon>Bdelloidea</taxon>
        <taxon>Adinetida</taxon>
        <taxon>Adinetidae</taxon>
        <taxon>Adineta</taxon>
    </lineage>
</organism>
<dbReference type="Proteomes" id="UP000663891">
    <property type="component" value="Unassembled WGS sequence"/>
</dbReference>
<feature type="compositionally biased region" description="Polar residues" evidence="1">
    <location>
        <begin position="305"/>
        <end position="318"/>
    </location>
</feature>
<evidence type="ECO:0000313" key="3">
    <source>
        <dbReference type="EMBL" id="CAF3490705.1"/>
    </source>
</evidence>